<accession>A0A914WJH1</accession>
<evidence type="ECO:0000313" key="1">
    <source>
        <dbReference type="Proteomes" id="UP000887566"/>
    </source>
</evidence>
<reference evidence="2" key="1">
    <citation type="submission" date="2022-11" db="UniProtKB">
        <authorList>
            <consortium name="WormBaseParasite"/>
        </authorList>
    </citation>
    <scope>IDENTIFICATION</scope>
</reference>
<dbReference type="Proteomes" id="UP000887566">
    <property type="component" value="Unplaced"/>
</dbReference>
<proteinExistence type="predicted"/>
<sequence length="124" mass="13258">MGPAAVALLTLMERRLTAGVASQEPDRHCGRAPCDKGRTRTCNSGWSAPFEVSCAQAPPLGKPDWPPLPVYICFPRTASSPTLSLSLSLSWSSSVTRLAPVGCYSNLLSAFSAFRLLRSSCHCC</sequence>
<protein>
    <submittedName>
        <fullName evidence="2">Secreted protein</fullName>
    </submittedName>
</protein>
<dbReference type="WBParaSite" id="PSAMB.scaffold4437size14600.g24291.t1">
    <property type="protein sequence ID" value="PSAMB.scaffold4437size14600.g24291.t1"/>
    <property type="gene ID" value="PSAMB.scaffold4437size14600.g24291"/>
</dbReference>
<keyword evidence="1" id="KW-1185">Reference proteome</keyword>
<evidence type="ECO:0000313" key="2">
    <source>
        <dbReference type="WBParaSite" id="PSAMB.scaffold4437size14600.g24291.t1"/>
    </source>
</evidence>
<dbReference type="AlphaFoldDB" id="A0A914WJH1"/>
<name>A0A914WJH1_9BILA</name>
<organism evidence="1 2">
    <name type="scientific">Plectus sambesii</name>
    <dbReference type="NCBI Taxonomy" id="2011161"/>
    <lineage>
        <taxon>Eukaryota</taxon>
        <taxon>Metazoa</taxon>
        <taxon>Ecdysozoa</taxon>
        <taxon>Nematoda</taxon>
        <taxon>Chromadorea</taxon>
        <taxon>Plectida</taxon>
        <taxon>Plectina</taxon>
        <taxon>Plectoidea</taxon>
        <taxon>Plectidae</taxon>
        <taxon>Plectus</taxon>
    </lineage>
</organism>